<dbReference type="SUPFAM" id="SSF55124">
    <property type="entry name" value="Nitrite/Sulfite reductase N-terminal domain-like"/>
    <property type="match status" value="1"/>
</dbReference>
<dbReference type="InterPro" id="IPR036136">
    <property type="entry name" value="Nit/Sulf_reduc_fer-like_dom_sf"/>
</dbReference>
<keyword evidence="4" id="KW-0249">Electron transport</keyword>
<dbReference type="Gene3D" id="2.20.28.10">
    <property type="match status" value="1"/>
</dbReference>
<keyword evidence="3" id="KW-0479">Metal-binding</keyword>
<protein>
    <submittedName>
        <fullName evidence="7">Rubredoxin</fullName>
    </submittedName>
</protein>
<accession>A0A2Z4GFI1</accession>
<evidence type="ECO:0000313" key="7">
    <source>
        <dbReference type="EMBL" id="AWV99543.1"/>
    </source>
</evidence>
<evidence type="ECO:0000313" key="8">
    <source>
        <dbReference type="Proteomes" id="UP000249873"/>
    </source>
</evidence>
<evidence type="ECO:0000256" key="2">
    <source>
        <dbReference type="ARBA" id="ARBA00022448"/>
    </source>
</evidence>
<dbReference type="Pfam" id="PF00301">
    <property type="entry name" value="Rubredoxin"/>
    <property type="match status" value="1"/>
</dbReference>
<gene>
    <name evidence="7" type="ORF">DJ013_15760</name>
</gene>
<evidence type="ECO:0000256" key="5">
    <source>
        <dbReference type="ARBA" id="ARBA00023004"/>
    </source>
</evidence>
<dbReference type="OrthoDB" id="9758182at2"/>
<feature type="domain" description="Rubredoxin-like" evidence="6">
    <location>
        <begin position="416"/>
        <end position="467"/>
    </location>
</feature>
<evidence type="ECO:0000256" key="1">
    <source>
        <dbReference type="ARBA" id="ARBA00001965"/>
    </source>
</evidence>
<dbReference type="CDD" id="cd00730">
    <property type="entry name" value="rubredoxin"/>
    <property type="match status" value="1"/>
</dbReference>
<evidence type="ECO:0000256" key="4">
    <source>
        <dbReference type="ARBA" id="ARBA00022982"/>
    </source>
</evidence>
<dbReference type="GO" id="GO:0043448">
    <property type="term" value="P:alkane catabolic process"/>
    <property type="evidence" value="ECO:0007669"/>
    <property type="project" value="TreeGrafter"/>
</dbReference>
<dbReference type="InterPro" id="IPR050526">
    <property type="entry name" value="Rubredoxin_ET"/>
</dbReference>
<dbReference type="EMBL" id="CP029480">
    <property type="protein sequence ID" value="AWV99543.1"/>
    <property type="molecule type" value="Genomic_DNA"/>
</dbReference>
<dbReference type="InterPro" id="IPR024934">
    <property type="entry name" value="Rubredoxin-like_dom"/>
</dbReference>
<keyword evidence="2" id="KW-0813">Transport</keyword>
<dbReference type="PANTHER" id="PTHR47627:SF1">
    <property type="entry name" value="RUBREDOXIN-1-RELATED"/>
    <property type="match status" value="1"/>
</dbReference>
<dbReference type="GO" id="GO:0005506">
    <property type="term" value="F:iron ion binding"/>
    <property type="evidence" value="ECO:0007669"/>
    <property type="project" value="InterPro"/>
</dbReference>
<dbReference type="GO" id="GO:0016491">
    <property type="term" value="F:oxidoreductase activity"/>
    <property type="evidence" value="ECO:0007669"/>
    <property type="project" value="InterPro"/>
</dbReference>
<name>A0A2Z4GFI1_9BACT</name>
<dbReference type="PANTHER" id="PTHR47627">
    <property type="entry name" value="RUBREDOXIN"/>
    <property type="match status" value="1"/>
</dbReference>
<sequence>MTGYYTIRVNFIGGIASPGELQKILAIAAECDIKQVRFGLRQQMIMYLSYTHEKAFISKMNAAEVDFYIDDNPHPNVISSYVSEEVFQRGNWLSEGIYKDILDAFDYNPSLKINISDSQQSFTPFFSGHINFISSDQPNFWHLYLREPKSNELITYDKLVFSNEIAKISKVLNERISAGNTSFDGLPNIISVPVEKKLKLPKFTLPYYEGFNRYGKKSWLGIYRRGEVFETSFLQDLCRLCLKTKIGEICLTPWKSIIIKNIQEEDRNDWSGLLAKHDINVRHAANELNWQIEDTSPEALELKNKLVRHFNKKDLRTFGICLGIKTFPKTEVYASILVKQKKSKVLPFLKLYDITYTTDYDPNGRKVAFFAKNVFGIALPEKLRKSVLEFNEHIAYESRFKDLPKKDEEETRKEQPVLHQCSSCLTIYDPAYGDEMNDIPPGINFENLPEEYCCSVCESSKTAFILTNTEEVALA</sequence>
<reference evidence="7 8" key="1">
    <citation type="submission" date="2018-05" db="EMBL/GenBank/DDBJ databases">
        <title>Complete genome sequence of Arcticibacterium luteifluviistationis SM1504T, a cytophagaceae bacterium isolated from Arctic surface seawater.</title>
        <authorList>
            <person name="Li Y."/>
            <person name="Qin Q.-L."/>
        </authorList>
    </citation>
    <scope>NUCLEOTIDE SEQUENCE [LARGE SCALE GENOMIC DNA]</scope>
    <source>
        <strain evidence="7 8">SM1504</strain>
    </source>
</reference>
<keyword evidence="5" id="KW-0408">Iron</keyword>
<comment type="cofactor">
    <cofactor evidence="1">
        <name>Fe(3+)</name>
        <dbReference type="ChEBI" id="CHEBI:29034"/>
    </cofactor>
</comment>
<dbReference type="RefSeq" id="WP_111372911.1">
    <property type="nucleotide sequence ID" value="NZ_CP029480.1"/>
</dbReference>
<keyword evidence="8" id="KW-1185">Reference proteome</keyword>
<proteinExistence type="predicted"/>
<dbReference type="KEGG" id="als:DJ013_15760"/>
<dbReference type="PROSITE" id="PS50903">
    <property type="entry name" value="RUBREDOXIN_LIKE"/>
    <property type="match status" value="1"/>
</dbReference>
<organism evidence="7 8">
    <name type="scientific">Arcticibacterium luteifluviistationis</name>
    <dbReference type="NCBI Taxonomy" id="1784714"/>
    <lineage>
        <taxon>Bacteria</taxon>
        <taxon>Pseudomonadati</taxon>
        <taxon>Bacteroidota</taxon>
        <taxon>Cytophagia</taxon>
        <taxon>Cytophagales</taxon>
        <taxon>Leadbetterellaceae</taxon>
        <taxon>Arcticibacterium</taxon>
    </lineage>
</organism>
<dbReference type="Proteomes" id="UP000249873">
    <property type="component" value="Chromosome"/>
</dbReference>
<dbReference type="GO" id="GO:0009055">
    <property type="term" value="F:electron transfer activity"/>
    <property type="evidence" value="ECO:0007669"/>
    <property type="project" value="TreeGrafter"/>
</dbReference>
<dbReference type="SUPFAM" id="SSF57802">
    <property type="entry name" value="Rubredoxin-like"/>
    <property type="match status" value="1"/>
</dbReference>
<dbReference type="AlphaFoldDB" id="A0A2Z4GFI1"/>
<evidence type="ECO:0000256" key="3">
    <source>
        <dbReference type="ARBA" id="ARBA00022723"/>
    </source>
</evidence>
<evidence type="ECO:0000259" key="6">
    <source>
        <dbReference type="PROSITE" id="PS50903"/>
    </source>
</evidence>
<dbReference type="InterPro" id="IPR024935">
    <property type="entry name" value="Rubredoxin_dom"/>
</dbReference>